<proteinExistence type="predicted"/>
<dbReference type="Proteomes" id="UP000827092">
    <property type="component" value="Unassembled WGS sequence"/>
</dbReference>
<evidence type="ECO:0000313" key="2">
    <source>
        <dbReference type="Proteomes" id="UP000827092"/>
    </source>
</evidence>
<organism evidence="1 2">
    <name type="scientific">Oedothorax gibbosus</name>
    <dbReference type="NCBI Taxonomy" id="931172"/>
    <lineage>
        <taxon>Eukaryota</taxon>
        <taxon>Metazoa</taxon>
        <taxon>Ecdysozoa</taxon>
        <taxon>Arthropoda</taxon>
        <taxon>Chelicerata</taxon>
        <taxon>Arachnida</taxon>
        <taxon>Araneae</taxon>
        <taxon>Araneomorphae</taxon>
        <taxon>Entelegynae</taxon>
        <taxon>Araneoidea</taxon>
        <taxon>Linyphiidae</taxon>
        <taxon>Erigoninae</taxon>
        <taxon>Oedothorax</taxon>
    </lineage>
</organism>
<dbReference type="EMBL" id="JAFNEN010000868">
    <property type="protein sequence ID" value="KAG8176537.1"/>
    <property type="molecule type" value="Genomic_DNA"/>
</dbReference>
<reference evidence="1 2" key="1">
    <citation type="journal article" date="2022" name="Nat. Ecol. Evol.">
        <title>A masculinizing supergene underlies an exaggerated male reproductive morph in a spider.</title>
        <authorList>
            <person name="Hendrickx F."/>
            <person name="De Corte Z."/>
            <person name="Sonet G."/>
            <person name="Van Belleghem S.M."/>
            <person name="Kostlbacher S."/>
            <person name="Vangestel C."/>
        </authorList>
    </citation>
    <scope>NUCLEOTIDE SEQUENCE [LARGE SCALE GENOMIC DNA]</scope>
    <source>
        <strain evidence="1">W744_W776</strain>
    </source>
</reference>
<gene>
    <name evidence="1" type="ORF">JTE90_014883</name>
</gene>
<name>A0AAV6TYH8_9ARAC</name>
<protein>
    <submittedName>
        <fullName evidence="1">Uncharacterized protein</fullName>
    </submittedName>
</protein>
<dbReference type="AlphaFoldDB" id="A0AAV6TYH8"/>
<sequence length="69" mass="8247">MIGCFYVINEPDMETGRFMEVPELFPRGVRCDGYPKEWRKKEMMYLHLNKMTGFPLYCGARHLWSPLTK</sequence>
<evidence type="ECO:0000313" key="1">
    <source>
        <dbReference type="EMBL" id="KAG8176537.1"/>
    </source>
</evidence>
<comment type="caution">
    <text evidence="1">The sequence shown here is derived from an EMBL/GenBank/DDBJ whole genome shotgun (WGS) entry which is preliminary data.</text>
</comment>
<accession>A0AAV6TYH8</accession>
<keyword evidence="2" id="KW-1185">Reference proteome</keyword>